<sequence length="285" mass="31443">MDQHKTELENLRLVVDKMPSLSTTVSKVLEICSRADTSPNDLNKVISLDPVLTGQVLKLINSAYYSLMNKVTSLTRAIIMLGLNTVKNLALSTAVIRTVGQVKKSKALPIKKFWAHSIAVGVMAKLLATERGLSLAEREEYFVAGLLHDLGKIPFGDEYSDVLVQAAEEKKPLIEVEKQCLKINHEEIGAMIAAKWKLNDVISSAICHHHAPELADPTCRTLVATVALADFYVCLFDIGFAGNRYPDIDQLNGLLDLCGLQWSDMVRLSADVDAEIKRAEIFLQV</sequence>
<dbReference type="Pfam" id="PF08668">
    <property type="entry name" value="HDOD"/>
    <property type="match status" value="1"/>
</dbReference>
<dbReference type="PROSITE" id="PS51833">
    <property type="entry name" value="HDOD"/>
    <property type="match status" value="1"/>
</dbReference>
<proteinExistence type="predicted"/>
<dbReference type="PANTHER" id="PTHR33525">
    <property type="match status" value="1"/>
</dbReference>
<organism evidence="2 3">
    <name type="scientific">Desulfobulbus oligotrophicus</name>
    <dbReference type="NCBI Taxonomy" id="1909699"/>
    <lineage>
        <taxon>Bacteria</taxon>
        <taxon>Pseudomonadati</taxon>
        <taxon>Thermodesulfobacteriota</taxon>
        <taxon>Desulfobulbia</taxon>
        <taxon>Desulfobulbales</taxon>
        <taxon>Desulfobulbaceae</taxon>
        <taxon>Desulfobulbus</taxon>
    </lineage>
</organism>
<dbReference type="Proteomes" id="UP000596092">
    <property type="component" value="Chromosome"/>
</dbReference>
<evidence type="ECO:0000313" key="3">
    <source>
        <dbReference type="Proteomes" id="UP000596092"/>
    </source>
</evidence>
<dbReference type="InterPro" id="IPR006675">
    <property type="entry name" value="HDIG_dom"/>
</dbReference>
<dbReference type="Gene3D" id="1.10.3210.10">
    <property type="entry name" value="Hypothetical protein af1432"/>
    <property type="match status" value="1"/>
</dbReference>
<dbReference type="InterPro" id="IPR052340">
    <property type="entry name" value="RNase_Y/CdgJ"/>
</dbReference>
<dbReference type="NCBIfam" id="TIGR00277">
    <property type="entry name" value="HDIG"/>
    <property type="match status" value="1"/>
</dbReference>
<reference evidence="2 3" key="1">
    <citation type="submission" date="2020-05" db="EMBL/GenBank/DDBJ databases">
        <title>Complete genome of Desulfobulbus oligotrophicus.</title>
        <authorList>
            <person name="Podar M."/>
        </authorList>
    </citation>
    <scope>NUCLEOTIDE SEQUENCE [LARGE SCALE GENOMIC DNA]</scope>
    <source>
        <strain evidence="2 3">Prop6</strain>
    </source>
</reference>
<gene>
    <name evidence="2" type="ORF">HP555_05100</name>
</gene>
<dbReference type="EMBL" id="CP054140">
    <property type="protein sequence ID" value="QQG65282.1"/>
    <property type="molecule type" value="Genomic_DNA"/>
</dbReference>
<evidence type="ECO:0000313" key="2">
    <source>
        <dbReference type="EMBL" id="QQG65282.1"/>
    </source>
</evidence>
<dbReference type="AlphaFoldDB" id="A0A7T5VCF4"/>
<evidence type="ECO:0000259" key="1">
    <source>
        <dbReference type="PROSITE" id="PS51833"/>
    </source>
</evidence>
<dbReference type="PANTHER" id="PTHR33525:SF3">
    <property type="entry name" value="RIBONUCLEASE Y"/>
    <property type="match status" value="1"/>
</dbReference>
<dbReference type="InterPro" id="IPR013976">
    <property type="entry name" value="HDOD"/>
</dbReference>
<name>A0A7T5VCF4_9BACT</name>
<dbReference type="RefSeq" id="WP_199264104.1">
    <property type="nucleotide sequence ID" value="NZ_CP054140.1"/>
</dbReference>
<dbReference type="InterPro" id="IPR003607">
    <property type="entry name" value="HD/PDEase_dom"/>
</dbReference>
<dbReference type="KEGG" id="dog:HP555_05100"/>
<accession>A0A7T5VCF4</accession>
<dbReference type="SUPFAM" id="SSF109604">
    <property type="entry name" value="HD-domain/PDEase-like"/>
    <property type="match status" value="1"/>
</dbReference>
<feature type="domain" description="HDOD" evidence="1">
    <location>
        <begin position="18"/>
        <end position="212"/>
    </location>
</feature>
<keyword evidence="3" id="KW-1185">Reference proteome</keyword>
<protein>
    <submittedName>
        <fullName evidence="2">HDOD domain-containing protein</fullName>
    </submittedName>
</protein>
<dbReference type="CDD" id="cd00077">
    <property type="entry name" value="HDc"/>
    <property type="match status" value="1"/>
</dbReference>